<comment type="caution">
    <text evidence="3">The sequence shown here is derived from an EMBL/GenBank/DDBJ whole genome shotgun (WGS) entry which is preliminary data.</text>
</comment>
<dbReference type="EC" id="2.7.13.3" evidence="3"/>
<dbReference type="PANTHER" id="PTHR34220">
    <property type="entry name" value="SENSOR HISTIDINE KINASE YPDA"/>
    <property type="match status" value="1"/>
</dbReference>
<dbReference type="Gene3D" id="3.30.565.10">
    <property type="entry name" value="Histidine kinase-like ATPase, C-terminal domain"/>
    <property type="match status" value="1"/>
</dbReference>
<keyword evidence="1" id="KW-0812">Transmembrane</keyword>
<keyword evidence="4" id="KW-1185">Reference proteome</keyword>
<dbReference type="GO" id="GO:0004673">
    <property type="term" value="F:protein histidine kinase activity"/>
    <property type="evidence" value="ECO:0007669"/>
    <property type="project" value="UniProtKB-EC"/>
</dbReference>
<dbReference type="Proteomes" id="UP001596958">
    <property type="component" value="Unassembled WGS sequence"/>
</dbReference>
<feature type="transmembrane region" description="Helical" evidence="1">
    <location>
        <begin position="50"/>
        <end position="69"/>
    </location>
</feature>
<feature type="transmembrane region" description="Helical" evidence="1">
    <location>
        <begin position="134"/>
        <end position="152"/>
    </location>
</feature>
<dbReference type="SUPFAM" id="SSF55874">
    <property type="entry name" value="ATPase domain of HSP90 chaperone/DNA topoisomerase II/histidine kinase"/>
    <property type="match status" value="1"/>
</dbReference>
<organism evidence="3 4">
    <name type="scientific">Mucilaginibacter calamicampi</name>
    <dbReference type="NCBI Taxonomy" id="1302352"/>
    <lineage>
        <taxon>Bacteria</taxon>
        <taxon>Pseudomonadati</taxon>
        <taxon>Bacteroidota</taxon>
        <taxon>Sphingobacteriia</taxon>
        <taxon>Sphingobacteriales</taxon>
        <taxon>Sphingobacteriaceae</taxon>
        <taxon>Mucilaginibacter</taxon>
    </lineage>
</organism>
<dbReference type="RefSeq" id="WP_377097322.1">
    <property type="nucleotide sequence ID" value="NZ_JBHTHU010000001.1"/>
</dbReference>
<keyword evidence="1" id="KW-1133">Transmembrane helix</keyword>
<gene>
    <name evidence="3" type="ORF">ACFQZS_03460</name>
</gene>
<evidence type="ECO:0000313" key="4">
    <source>
        <dbReference type="Proteomes" id="UP001596958"/>
    </source>
</evidence>
<dbReference type="Pfam" id="PF06580">
    <property type="entry name" value="His_kinase"/>
    <property type="match status" value="1"/>
</dbReference>
<evidence type="ECO:0000313" key="3">
    <source>
        <dbReference type="EMBL" id="MFD0749184.1"/>
    </source>
</evidence>
<keyword evidence="3" id="KW-0418">Kinase</keyword>
<keyword evidence="3" id="KW-0808">Transferase</keyword>
<keyword evidence="1" id="KW-0472">Membrane</keyword>
<evidence type="ECO:0000256" key="1">
    <source>
        <dbReference type="SAM" id="Phobius"/>
    </source>
</evidence>
<feature type="transmembrane region" description="Helical" evidence="1">
    <location>
        <begin position="12"/>
        <end position="30"/>
    </location>
</feature>
<reference evidence="4" key="1">
    <citation type="journal article" date="2019" name="Int. J. Syst. Evol. Microbiol.">
        <title>The Global Catalogue of Microorganisms (GCM) 10K type strain sequencing project: providing services to taxonomists for standard genome sequencing and annotation.</title>
        <authorList>
            <consortium name="The Broad Institute Genomics Platform"/>
            <consortium name="The Broad Institute Genome Sequencing Center for Infectious Disease"/>
            <person name="Wu L."/>
            <person name="Ma J."/>
        </authorList>
    </citation>
    <scope>NUCLEOTIDE SEQUENCE [LARGE SCALE GENOMIC DNA]</scope>
    <source>
        <strain evidence="4">CCUG 63418</strain>
    </source>
</reference>
<name>A0ABW2YUC1_9SPHI</name>
<dbReference type="InterPro" id="IPR010559">
    <property type="entry name" value="Sig_transdc_His_kin_internal"/>
</dbReference>
<dbReference type="EMBL" id="JBHTHU010000001">
    <property type="protein sequence ID" value="MFD0749184.1"/>
    <property type="molecule type" value="Genomic_DNA"/>
</dbReference>
<proteinExistence type="predicted"/>
<dbReference type="InterPro" id="IPR036890">
    <property type="entry name" value="HATPase_C_sf"/>
</dbReference>
<feature type="domain" description="Signal transduction histidine kinase internal region" evidence="2">
    <location>
        <begin position="172"/>
        <end position="249"/>
    </location>
</feature>
<feature type="transmembrane region" description="Helical" evidence="1">
    <location>
        <begin position="81"/>
        <end position="98"/>
    </location>
</feature>
<accession>A0ABW2YUC1</accession>
<sequence length="356" mass="41386">MFGLIKNIKWKYFRIELCFFIFLSYIISFISDLEYSYHVEHNVANFTKHFEYRIAFGTFEIAAYSLFYWGFLKRAVFNKKIVHVILGMAVFLFLQHLMQSYLANWVVSKMPIFSSELRTYTANALKSANMSYSINYPLMVVAFPLIGFTFLIRSLQQDEQMRALKEQQLMSELNYLKAQLHPHFFFNTMNNIYSLALKQSKDTAQVVAKLADMMRYILYEADQAKVSLKKEIDFLSNYVEVERIRHEQNIIQFDIQGINEVATIEPLLLLPFIENAFKHGLEQETGKGFVTIILCVMEDDITLEVSNSKATLLNPSTGIGLQNVSKRLELLYPNGHVLQVDERAETYNVTLTLQLT</sequence>
<dbReference type="InterPro" id="IPR050640">
    <property type="entry name" value="Bact_2-comp_sensor_kinase"/>
</dbReference>
<dbReference type="PANTHER" id="PTHR34220:SF7">
    <property type="entry name" value="SENSOR HISTIDINE KINASE YPDA"/>
    <property type="match status" value="1"/>
</dbReference>
<evidence type="ECO:0000259" key="2">
    <source>
        <dbReference type="Pfam" id="PF06580"/>
    </source>
</evidence>
<protein>
    <submittedName>
        <fullName evidence="3">Sensor histidine kinase</fullName>
        <ecNumber evidence="3">2.7.13.3</ecNumber>
    </submittedName>
</protein>